<proteinExistence type="predicted"/>
<accession>A0A2K6VSK2</accession>
<name>A0A2K6VSK2_ONCVO</name>
<dbReference type="EnsemblMetazoa" id="OVOC2196.2">
    <property type="protein sequence ID" value="OVOC2196.2"/>
    <property type="gene ID" value="WBGene00239005"/>
</dbReference>
<reference evidence="1" key="2">
    <citation type="submission" date="2018-02" db="UniProtKB">
        <authorList>
            <consortium name="EnsemblMetazoa"/>
        </authorList>
    </citation>
    <scope>IDENTIFICATION</scope>
</reference>
<evidence type="ECO:0000313" key="1">
    <source>
        <dbReference type="EnsemblMetazoa" id="OVOC2196.1"/>
    </source>
</evidence>
<dbReference type="AlphaFoldDB" id="A0A2K6VSK2"/>
<dbReference type="EMBL" id="CMVM020000072">
    <property type="status" value="NOT_ANNOTATED_CDS"/>
    <property type="molecule type" value="Genomic_DNA"/>
</dbReference>
<dbReference type="Proteomes" id="UP000024404">
    <property type="component" value="Unassembled WGS sequence"/>
</dbReference>
<reference evidence="2" key="1">
    <citation type="submission" date="2013-10" db="EMBL/GenBank/DDBJ databases">
        <title>Genome sequencing of Onchocerca volvulus.</title>
        <authorList>
            <person name="Cotton J."/>
            <person name="Tsai J."/>
            <person name="Stanley E."/>
            <person name="Tracey A."/>
            <person name="Holroyd N."/>
            <person name="Lustigman S."/>
            <person name="Berriman M."/>
        </authorList>
    </citation>
    <scope>NUCLEOTIDE SEQUENCE</scope>
</reference>
<organism evidence="1 2">
    <name type="scientific">Onchocerca volvulus</name>
    <dbReference type="NCBI Taxonomy" id="6282"/>
    <lineage>
        <taxon>Eukaryota</taxon>
        <taxon>Metazoa</taxon>
        <taxon>Ecdysozoa</taxon>
        <taxon>Nematoda</taxon>
        <taxon>Chromadorea</taxon>
        <taxon>Rhabditida</taxon>
        <taxon>Spirurina</taxon>
        <taxon>Spiruromorpha</taxon>
        <taxon>Filarioidea</taxon>
        <taxon>Onchocercidae</taxon>
        <taxon>Onchocerca</taxon>
    </lineage>
</organism>
<evidence type="ECO:0000313" key="2">
    <source>
        <dbReference type="Proteomes" id="UP000024404"/>
    </source>
</evidence>
<dbReference type="EnsemblMetazoa" id="OVOC2196.1">
    <property type="protein sequence ID" value="OVOC2196.1"/>
    <property type="gene ID" value="WBGene00239005"/>
</dbReference>
<sequence length="120" mass="13624">MIGWSSSCSKVVRLANVRILPSYRFVTANSTHEVTKNVTIPSMRDPINVGTKYVRITATLIVAIIGLRIITSLLDRRSNESFGDAFKSHAFSWPQHYNIFLPRDRLDVNDEDDEISLDDI</sequence>
<dbReference type="OMA" id="SHAFSWP"/>
<protein>
    <submittedName>
        <fullName evidence="1">Uncharacterized protein</fullName>
    </submittedName>
</protein>
<keyword evidence="2" id="KW-1185">Reference proteome</keyword>